<dbReference type="RefSeq" id="WP_256420804.1">
    <property type="nucleotide sequence ID" value="NZ_JANHDI010000004.1"/>
</dbReference>
<dbReference type="Proteomes" id="UP001597085">
    <property type="component" value="Unassembled WGS sequence"/>
</dbReference>
<keyword evidence="2" id="KW-1133">Transmembrane helix</keyword>
<evidence type="ECO:0000313" key="3">
    <source>
        <dbReference type="EMBL" id="MFD1599562.1"/>
    </source>
</evidence>
<gene>
    <name evidence="3" type="ORF">ACFSBX_11410</name>
</gene>
<dbReference type="Pfam" id="PF20389">
    <property type="entry name" value="DUF6684"/>
    <property type="match status" value="1"/>
</dbReference>
<feature type="transmembrane region" description="Helical" evidence="2">
    <location>
        <begin position="46"/>
        <end position="65"/>
    </location>
</feature>
<comment type="caution">
    <text evidence="3">The sequence shown here is derived from an EMBL/GenBank/DDBJ whole genome shotgun (WGS) entry which is preliminary data.</text>
</comment>
<organism evidence="3 4">
    <name type="scientific">Halobellus rarus</name>
    <dbReference type="NCBI Taxonomy" id="1126237"/>
    <lineage>
        <taxon>Archaea</taxon>
        <taxon>Methanobacteriati</taxon>
        <taxon>Methanobacteriota</taxon>
        <taxon>Stenosarchaea group</taxon>
        <taxon>Halobacteria</taxon>
        <taxon>Halobacteriales</taxon>
        <taxon>Haloferacaceae</taxon>
        <taxon>Halobellus</taxon>
    </lineage>
</organism>
<sequence length="149" mass="15489">MANKIFDRDTLLDLTVNVVPLFIIAFFVVAFAVLSPFGIDPLASSIQFGLLAVPFVLLAILTYFAGRAVAGSEQSGEVYLPGQAGVRGAKPLEEDHGPAAIDPESTDDAPEVEGDGEDDADGDAEDDADGDAEDDADGDAEDDADTKDA</sequence>
<feature type="region of interest" description="Disordered" evidence="1">
    <location>
        <begin position="86"/>
        <end position="149"/>
    </location>
</feature>
<proteinExistence type="predicted"/>
<feature type="compositionally biased region" description="Acidic residues" evidence="1">
    <location>
        <begin position="104"/>
        <end position="149"/>
    </location>
</feature>
<accession>A0ABD6CP10</accession>
<keyword evidence="2" id="KW-0472">Membrane</keyword>
<keyword evidence="4" id="KW-1185">Reference proteome</keyword>
<dbReference type="EMBL" id="JBHUDK010000010">
    <property type="protein sequence ID" value="MFD1599562.1"/>
    <property type="molecule type" value="Genomic_DNA"/>
</dbReference>
<reference evidence="3 4" key="1">
    <citation type="journal article" date="2019" name="Int. J. Syst. Evol. Microbiol.">
        <title>The Global Catalogue of Microorganisms (GCM) 10K type strain sequencing project: providing services to taxonomists for standard genome sequencing and annotation.</title>
        <authorList>
            <consortium name="The Broad Institute Genomics Platform"/>
            <consortium name="The Broad Institute Genome Sequencing Center for Infectious Disease"/>
            <person name="Wu L."/>
            <person name="Ma J."/>
        </authorList>
    </citation>
    <scope>NUCLEOTIDE SEQUENCE [LARGE SCALE GENOMIC DNA]</scope>
    <source>
        <strain evidence="3 4">CGMCC 1.12121</strain>
    </source>
</reference>
<dbReference type="InterPro" id="IPR046506">
    <property type="entry name" value="DUF6684"/>
</dbReference>
<keyword evidence="2" id="KW-0812">Transmembrane</keyword>
<evidence type="ECO:0000313" key="4">
    <source>
        <dbReference type="Proteomes" id="UP001597085"/>
    </source>
</evidence>
<dbReference type="AlphaFoldDB" id="A0ABD6CP10"/>
<feature type="transmembrane region" description="Helical" evidence="2">
    <location>
        <begin position="12"/>
        <end position="34"/>
    </location>
</feature>
<name>A0ABD6CP10_9EURY</name>
<evidence type="ECO:0000256" key="1">
    <source>
        <dbReference type="SAM" id="MobiDB-lite"/>
    </source>
</evidence>
<evidence type="ECO:0000256" key="2">
    <source>
        <dbReference type="SAM" id="Phobius"/>
    </source>
</evidence>
<protein>
    <submittedName>
        <fullName evidence="3">DUF6684 family protein</fullName>
    </submittedName>
</protein>